<keyword evidence="1" id="KW-1133">Transmembrane helix</keyword>
<organism evidence="2 3">
    <name type="scientific">Tenacibaculum pelagium</name>
    <dbReference type="NCBI Taxonomy" id="2759527"/>
    <lineage>
        <taxon>Bacteria</taxon>
        <taxon>Pseudomonadati</taxon>
        <taxon>Bacteroidota</taxon>
        <taxon>Flavobacteriia</taxon>
        <taxon>Flavobacteriales</taxon>
        <taxon>Flavobacteriaceae</taxon>
        <taxon>Tenacibaculum</taxon>
    </lineage>
</organism>
<keyword evidence="1" id="KW-0472">Membrane</keyword>
<comment type="caution">
    <text evidence="2">The sequence shown here is derived from an EMBL/GenBank/DDBJ whole genome shotgun (WGS) entry which is preliminary data.</text>
</comment>
<evidence type="ECO:0000256" key="1">
    <source>
        <dbReference type="SAM" id="Phobius"/>
    </source>
</evidence>
<sequence>MNTVQQLTVNNTTSKTLNLNFISAINKRIKAEEKNAIGLSVILIMAGTMIASVTAALAAHGEINMFFLMFACISAMGANAIAISQRSFKTIVWAFIINILGNILSIIYLLTL</sequence>
<dbReference type="RefSeq" id="WP_182123729.1">
    <property type="nucleotide sequence ID" value="NZ_JACGLS010000001.1"/>
</dbReference>
<keyword evidence="3" id="KW-1185">Reference proteome</keyword>
<reference evidence="2 3" key="1">
    <citation type="submission" date="2020-07" db="EMBL/GenBank/DDBJ databases">
        <title>Bacterium isolated from marine sediment.</title>
        <authorList>
            <person name="Shang D."/>
            <person name="Du Z.-J."/>
        </authorList>
    </citation>
    <scope>NUCLEOTIDE SEQUENCE [LARGE SCALE GENOMIC DNA]</scope>
    <source>
        <strain evidence="2 3">S7007</strain>
    </source>
</reference>
<protein>
    <submittedName>
        <fullName evidence="2">Uncharacterized protein</fullName>
    </submittedName>
</protein>
<accession>A0A839ALH8</accession>
<dbReference type="AlphaFoldDB" id="A0A839ALH8"/>
<proteinExistence type="predicted"/>
<feature type="transmembrane region" description="Helical" evidence="1">
    <location>
        <begin position="65"/>
        <end position="83"/>
    </location>
</feature>
<dbReference type="EMBL" id="JACGLS010000001">
    <property type="protein sequence ID" value="MBA6155220.1"/>
    <property type="molecule type" value="Genomic_DNA"/>
</dbReference>
<evidence type="ECO:0000313" key="3">
    <source>
        <dbReference type="Proteomes" id="UP000563906"/>
    </source>
</evidence>
<feature type="transmembrane region" description="Helical" evidence="1">
    <location>
        <begin position="36"/>
        <end position="59"/>
    </location>
</feature>
<name>A0A839ALH8_9FLAO</name>
<dbReference type="Proteomes" id="UP000563906">
    <property type="component" value="Unassembled WGS sequence"/>
</dbReference>
<gene>
    <name evidence="2" type="ORF">H3Z83_01595</name>
</gene>
<keyword evidence="1" id="KW-0812">Transmembrane</keyword>
<evidence type="ECO:0000313" key="2">
    <source>
        <dbReference type="EMBL" id="MBA6155220.1"/>
    </source>
</evidence>
<feature type="transmembrane region" description="Helical" evidence="1">
    <location>
        <begin position="90"/>
        <end position="110"/>
    </location>
</feature>